<keyword evidence="4" id="KW-1185">Reference proteome</keyword>
<feature type="transmembrane region" description="Helical" evidence="1">
    <location>
        <begin position="132"/>
        <end position="150"/>
    </location>
</feature>
<dbReference type="RefSeq" id="WP_161597335.1">
    <property type="nucleotide sequence ID" value="NZ_QGQD01000051.1"/>
</dbReference>
<organism evidence="3 4">
    <name type="scientific">Robinsoniella peoriensis</name>
    <dbReference type="NCBI Taxonomy" id="180332"/>
    <lineage>
        <taxon>Bacteria</taxon>
        <taxon>Bacillati</taxon>
        <taxon>Bacillota</taxon>
        <taxon>Clostridia</taxon>
        <taxon>Lachnospirales</taxon>
        <taxon>Lachnospiraceae</taxon>
        <taxon>Robinsoniella</taxon>
    </lineage>
</organism>
<evidence type="ECO:0000313" key="4">
    <source>
        <dbReference type="Proteomes" id="UP000306509"/>
    </source>
</evidence>
<accession>A0A4U8Q6Z3</accession>
<reference evidence="3 4" key="1">
    <citation type="journal article" date="2019" name="Anaerobe">
        <title>Detection of Robinsoniella peoriensis in multiple bone samples of a trauma patient.</title>
        <authorList>
            <person name="Schrottner P."/>
            <person name="Hartwich K."/>
            <person name="Bunk B."/>
            <person name="Schober I."/>
            <person name="Helbig S."/>
            <person name="Rudolph W.W."/>
            <person name="Gunzer F."/>
        </authorList>
    </citation>
    <scope>NUCLEOTIDE SEQUENCE [LARGE SCALE GENOMIC DNA]</scope>
    <source>
        <strain evidence="3 4">DSM 106044</strain>
    </source>
</reference>
<feature type="transmembrane region" description="Helical" evidence="1">
    <location>
        <begin position="102"/>
        <end position="120"/>
    </location>
</feature>
<evidence type="ECO:0000259" key="2">
    <source>
        <dbReference type="Pfam" id="PF13490"/>
    </source>
</evidence>
<proteinExistence type="predicted"/>
<dbReference type="Pfam" id="PF13490">
    <property type="entry name" value="zf-HC2"/>
    <property type="match status" value="1"/>
</dbReference>
<evidence type="ECO:0000313" key="3">
    <source>
        <dbReference type="EMBL" id="TLD00672.1"/>
    </source>
</evidence>
<sequence>MGQKIDCEIVRDLLPNYIEHMTGMATNESIEEHLEECTKCKEIYLEMREEIQVETAPEVKNFKKYLGWTQLRYITGGLAGLGFIGIIVCMIVNFAIDGTFTWSLIVAGSVVFALACGYVFVKSKKYKPEKTLLCITVLIIPLLMIIQYTLKDFSVEYTGAWLWRLGVPITCVWLVIVWVTDLAIRLFHFNIWHSLAFLILLGIPGNIVTNTLSNAYVLAMQGTKNSSIGVIVINSLSSLILVVIFWIAGNWYRNKKKAAGKKA</sequence>
<keyword evidence="1" id="KW-1133">Transmembrane helix</keyword>
<dbReference type="AlphaFoldDB" id="A0A4U8Q6Z3"/>
<protein>
    <recommendedName>
        <fullName evidence="2">Putative zinc-finger domain-containing protein</fullName>
    </recommendedName>
</protein>
<feature type="transmembrane region" description="Helical" evidence="1">
    <location>
        <begin position="73"/>
        <end position="96"/>
    </location>
</feature>
<comment type="caution">
    <text evidence="3">The sequence shown here is derived from an EMBL/GenBank/DDBJ whole genome shotgun (WGS) entry which is preliminary data.</text>
</comment>
<dbReference type="InterPro" id="IPR027383">
    <property type="entry name" value="Znf_put"/>
</dbReference>
<evidence type="ECO:0000256" key="1">
    <source>
        <dbReference type="SAM" id="Phobius"/>
    </source>
</evidence>
<dbReference type="STRING" id="180332.GCA_000797495_05045"/>
<dbReference type="EMBL" id="QGQD01000051">
    <property type="protein sequence ID" value="TLD00672.1"/>
    <property type="molecule type" value="Genomic_DNA"/>
</dbReference>
<gene>
    <name evidence="3" type="ORF">DSM106044_02504</name>
</gene>
<name>A0A4U8Q6Z3_9FIRM</name>
<feature type="domain" description="Putative zinc-finger" evidence="2">
    <location>
        <begin position="7"/>
        <end position="40"/>
    </location>
</feature>
<keyword evidence="1" id="KW-0472">Membrane</keyword>
<keyword evidence="1" id="KW-0812">Transmembrane</keyword>
<feature type="transmembrane region" description="Helical" evidence="1">
    <location>
        <begin position="162"/>
        <end position="184"/>
    </location>
</feature>
<dbReference type="Proteomes" id="UP000306509">
    <property type="component" value="Unassembled WGS sequence"/>
</dbReference>
<feature type="transmembrane region" description="Helical" evidence="1">
    <location>
        <begin position="228"/>
        <end position="252"/>
    </location>
</feature>
<feature type="transmembrane region" description="Helical" evidence="1">
    <location>
        <begin position="191"/>
        <end position="208"/>
    </location>
</feature>